<dbReference type="Pfam" id="PF12698">
    <property type="entry name" value="ABC2_membrane_3"/>
    <property type="match status" value="2"/>
</dbReference>
<comment type="subcellular location">
    <subcellularLocation>
        <location evidence="1">Membrane</location>
        <topology evidence="1">Multi-pass membrane protein</topology>
    </subcellularLocation>
</comment>
<dbReference type="CDD" id="cd03263">
    <property type="entry name" value="ABC_subfamily_A"/>
    <property type="match status" value="2"/>
</dbReference>
<keyword evidence="5" id="KW-0547">Nucleotide-binding</keyword>
<feature type="transmembrane region" description="Helical" evidence="9">
    <location>
        <begin position="284"/>
        <end position="308"/>
    </location>
</feature>
<feature type="transmembrane region" description="Helical" evidence="9">
    <location>
        <begin position="1087"/>
        <end position="1118"/>
    </location>
</feature>
<evidence type="ECO:0000256" key="4">
    <source>
        <dbReference type="ARBA" id="ARBA00022737"/>
    </source>
</evidence>
<dbReference type="FunFam" id="3.40.50.300:FF:000327">
    <property type="entry name" value="ATP-binding cassette sub-family A member 3"/>
    <property type="match status" value="1"/>
</dbReference>
<feature type="domain" description="ABC transporter" evidence="10">
    <location>
        <begin position="1395"/>
        <end position="1625"/>
    </location>
</feature>
<dbReference type="GO" id="GO:0016020">
    <property type="term" value="C:membrane"/>
    <property type="evidence" value="ECO:0007669"/>
    <property type="project" value="UniProtKB-SubCell"/>
</dbReference>
<dbReference type="GO" id="GO:0005319">
    <property type="term" value="F:lipid transporter activity"/>
    <property type="evidence" value="ECO:0007669"/>
    <property type="project" value="TreeGrafter"/>
</dbReference>
<feature type="transmembrane region" description="Helical" evidence="9">
    <location>
        <begin position="21"/>
        <end position="46"/>
    </location>
</feature>
<evidence type="ECO:0000256" key="6">
    <source>
        <dbReference type="ARBA" id="ARBA00022840"/>
    </source>
</evidence>
<dbReference type="InterPro" id="IPR026082">
    <property type="entry name" value="ABCA"/>
</dbReference>
<dbReference type="InterPro" id="IPR027417">
    <property type="entry name" value="P-loop_NTPase"/>
</dbReference>
<evidence type="ECO:0000256" key="7">
    <source>
        <dbReference type="ARBA" id="ARBA00022989"/>
    </source>
</evidence>
<dbReference type="GO" id="GO:0005524">
    <property type="term" value="F:ATP binding"/>
    <property type="evidence" value="ECO:0007669"/>
    <property type="project" value="UniProtKB-KW"/>
</dbReference>
<keyword evidence="4" id="KW-0677">Repeat</keyword>
<accession>A0A6J8C397</accession>
<feature type="transmembrane region" description="Helical" evidence="9">
    <location>
        <begin position="1314"/>
        <end position="1335"/>
    </location>
</feature>
<feature type="transmembrane region" description="Helical" evidence="9">
    <location>
        <begin position="1139"/>
        <end position="1165"/>
    </location>
</feature>
<evidence type="ECO:0000313" key="11">
    <source>
        <dbReference type="EMBL" id="CAC5389127.1"/>
    </source>
</evidence>
<keyword evidence="8 9" id="KW-0472">Membrane</keyword>
<feature type="transmembrane region" description="Helical" evidence="9">
    <location>
        <begin position="244"/>
        <end position="264"/>
    </location>
</feature>
<dbReference type="GO" id="GO:0016887">
    <property type="term" value="F:ATP hydrolysis activity"/>
    <property type="evidence" value="ECO:0007669"/>
    <property type="project" value="InterPro"/>
</dbReference>
<keyword evidence="6" id="KW-0067">ATP-binding</keyword>
<proteinExistence type="predicted"/>
<dbReference type="Gene3D" id="3.40.50.300">
    <property type="entry name" value="P-loop containing nucleotide triphosphate hydrolases"/>
    <property type="match status" value="2"/>
</dbReference>
<feature type="transmembrane region" description="Helical" evidence="9">
    <location>
        <begin position="356"/>
        <end position="373"/>
    </location>
</feature>
<dbReference type="EMBL" id="CACVKT020004322">
    <property type="protein sequence ID" value="CAC5389127.1"/>
    <property type="molecule type" value="Genomic_DNA"/>
</dbReference>
<reference evidence="11 12" key="1">
    <citation type="submission" date="2020-06" db="EMBL/GenBank/DDBJ databases">
        <authorList>
            <person name="Li R."/>
            <person name="Bekaert M."/>
        </authorList>
    </citation>
    <scope>NUCLEOTIDE SEQUENCE [LARGE SCALE GENOMIC DNA]</scope>
    <source>
        <strain evidence="12">wild</strain>
    </source>
</reference>
<feature type="transmembrane region" description="Helical" evidence="9">
    <location>
        <begin position="328"/>
        <end position="349"/>
    </location>
</feature>
<evidence type="ECO:0000259" key="10">
    <source>
        <dbReference type="PROSITE" id="PS50893"/>
    </source>
</evidence>
<dbReference type="Pfam" id="PF00005">
    <property type="entry name" value="ABC_tran"/>
    <property type="match status" value="2"/>
</dbReference>
<dbReference type="InterPro" id="IPR003439">
    <property type="entry name" value="ABC_transporter-like_ATP-bd"/>
</dbReference>
<dbReference type="InterPro" id="IPR013525">
    <property type="entry name" value="ABC2_TM"/>
</dbReference>
<dbReference type="InterPro" id="IPR056264">
    <property type="entry name" value="R2_ABCA1-4-like"/>
</dbReference>
<gene>
    <name evidence="11" type="ORF">MCOR_24336</name>
</gene>
<dbReference type="PROSITE" id="PS50893">
    <property type="entry name" value="ABC_TRANSPORTER_2"/>
    <property type="match status" value="2"/>
</dbReference>
<keyword evidence="2" id="KW-0813">Transport</keyword>
<dbReference type="FunFam" id="3.40.50.300:FF:000298">
    <property type="entry name" value="ATP-binding cassette sub-family A member 12"/>
    <property type="match status" value="1"/>
</dbReference>
<dbReference type="OrthoDB" id="6512918at2759"/>
<dbReference type="PROSITE" id="PS00211">
    <property type="entry name" value="ABC_TRANSPORTER_1"/>
    <property type="match status" value="1"/>
</dbReference>
<evidence type="ECO:0000256" key="1">
    <source>
        <dbReference type="ARBA" id="ARBA00004141"/>
    </source>
</evidence>
<keyword evidence="12" id="KW-1185">Reference proteome</keyword>
<dbReference type="Proteomes" id="UP000507470">
    <property type="component" value="Unassembled WGS sequence"/>
</dbReference>
<dbReference type="PANTHER" id="PTHR19229">
    <property type="entry name" value="ATP-BINDING CASSETTE TRANSPORTER SUBFAMILY A ABCA"/>
    <property type="match status" value="1"/>
</dbReference>
<evidence type="ECO:0000256" key="2">
    <source>
        <dbReference type="ARBA" id="ARBA00022448"/>
    </source>
</evidence>
<feature type="transmembrane region" description="Helical" evidence="9">
    <location>
        <begin position="1208"/>
        <end position="1229"/>
    </location>
</feature>
<keyword evidence="3 9" id="KW-0812">Transmembrane</keyword>
<evidence type="ECO:0000256" key="3">
    <source>
        <dbReference type="ARBA" id="ARBA00022692"/>
    </source>
</evidence>
<evidence type="ECO:0000313" key="12">
    <source>
        <dbReference type="Proteomes" id="UP000507470"/>
    </source>
</evidence>
<organism evidence="11 12">
    <name type="scientific">Mytilus coruscus</name>
    <name type="common">Sea mussel</name>
    <dbReference type="NCBI Taxonomy" id="42192"/>
    <lineage>
        <taxon>Eukaryota</taxon>
        <taxon>Metazoa</taxon>
        <taxon>Spiralia</taxon>
        <taxon>Lophotrochozoa</taxon>
        <taxon>Mollusca</taxon>
        <taxon>Bivalvia</taxon>
        <taxon>Autobranchia</taxon>
        <taxon>Pteriomorphia</taxon>
        <taxon>Mytilida</taxon>
        <taxon>Mytiloidea</taxon>
        <taxon>Mytilidae</taxon>
        <taxon>Mytilinae</taxon>
        <taxon>Mytilus</taxon>
    </lineage>
</organism>
<keyword evidence="7 9" id="KW-1133">Transmembrane helix</keyword>
<feature type="domain" description="ABC transporter" evidence="10">
    <location>
        <begin position="510"/>
        <end position="743"/>
    </location>
</feature>
<dbReference type="SUPFAM" id="SSF52540">
    <property type="entry name" value="P-loop containing nucleoside triphosphate hydrolases"/>
    <property type="match status" value="2"/>
</dbReference>
<dbReference type="SMART" id="SM00382">
    <property type="entry name" value="AAA"/>
    <property type="match status" value="2"/>
</dbReference>
<evidence type="ECO:0000256" key="8">
    <source>
        <dbReference type="ARBA" id="ARBA00023136"/>
    </source>
</evidence>
<evidence type="ECO:0000256" key="9">
    <source>
        <dbReference type="SAM" id="Phobius"/>
    </source>
</evidence>
<dbReference type="InterPro" id="IPR017871">
    <property type="entry name" value="ABC_transporter-like_CS"/>
</dbReference>
<dbReference type="GO" id="GO:0140359">
    <property type="term" value="F:ABC-type transporter activity"/>
    <property type="evidence" value="ECO:0007669"/>
    <property type="project" value="InterPro"/>
</dbReference>
<name>A0A6J8C397_MYTCO</name>
<feature type="transmembrane region" description="Helical" evidence="9">
    <location>
        <begin position="1177"/>
        <end position="1196"/>
    </location>
</feature>
<feature type="transmembrane region" description="Helical" evidence="9">
    <location>
        <begin position="430"/>
        <end position="453"/>
    </location>
</feature>
<evidence type="ECO:0000256" key="5">
    <source>
        <dbReference type="ARBA" id="ARBA00022741"/>
    </source>
</evidence>
<protein>
    <submittedName>
        <fullName evidence="11">ABCA3</fullName>
    </submittedName>
</protein>
<dbReference type="Pfam" id="PF23321">
    <property type="entry name" value="R1_ABCA1"/>
    <property type="match status" value="1"/>
</dbReference>
<dbReference type="InterPro" id="IPR003593">
    <property type="entry name" value="AAA+_ATPase"/>
</dbReference>
<sequence length="1733" mass="193152">MALGGQFLLLMWKNWTLQKRKICVTVFEILLPLFFGTILVLIRLLVDPTDYPQDTIWSNSNFTESGLNKFVYTRGEILFAPNDTAIRNTMIMVRNSLTAQNPNLTKVVKGFDNEKALLDYHNLYPKRVWGAVVFDSSQSYTSVLPQKVVYDLRVSPIKPSDKWRTRLTYPFAQTTSPRNKDDDGGPPGYVETGFLLLQFEVDKAIIKLKSNQSNLFDDVIMHVKKMPYPPYVEDPLLTAIQSNLPLFLMLGFILYVIQLTKNIVFEKERKLKESMKMMGLSPIIYWLSWFVTALIYLVIACLIFTVLLSVRAGSHGSVLPNSDPTLMFVFFLCFAMSVIGLSFMISTFFSKANTGLFAGGMIYFLTYFPYFFLNNDDQYGAMTLAQKVMACLLGNVAMAFGVKTVAAYEGTGEGAQWSNFYKPPTVDSDFTLLTAIIMLLCDTLLYLLITWYVDAVMPGEYGVAEPFYFPFTKNYWCGSKKKEKYEREHSVIGLDPAYFEAEPSDKKAGIAIQHLRKVYGNGKKKKIAVRDTTLNMYEGNITALLGHNGAGKTTTMSMLTGFIEPTSGTAQVNGYDIRKDITSVRKSIGLCPQHNILFETMTIEEHLRFFAKLKGCPSKDINKEVNEMISVLGIESKRNKFSSTLSGGQKRKLSVGIALIAGSKTVILDEPTSGMDPAARRQTWDILQKFREGRTIVLSTHFMDEADLLGDRIAIMAEGVVKCCGTSYFLKKTYGAGYHLVMVKDKSCNVANVTNLVKSHVSTASLESEISAELSYLLPFDKSEFFEKLLLEIEAKSSELGIASFGTTATTMEEVFLKVGESAEVEEDSPDKNKLESFANPAYTVDKKSEKNGFGSGAENVYVNSVGMAQTANGHFVSFNKDVKKNYGIHLMVQQFYGMFVKKIIHTIRNRVVTGVQLIVPVIFTIMALSIELSVPKVTDEPVLTMNLIPFGNGLTELYSFGASPTNFTIGVATKYNNLLSSRGDYPIKTNNGSFDNAILSKTKSVGIATFNKKYIIGLDMQQSIQSGNPVTEMTVYFNGQPFHGPSIAMAYTMDAILKSAMPTNNHSITTRNFPLPISLSENSRGIFFSTIGTGFTVAFTVIFGMAFLIGSFVIFLIKERASGAKHLQKVSGVGDGEFWFSNFLWDLINYLIPVFLIVIVFAAFNTDAFVKDHRLGLLFLLFLLFGWSSLPYVYVMQFLFKTAPAGMVAVSMLNILSGLATLMAVFVLKIPSLNTADVANALDWVFAMIFPTYCMGSGIMNVYTNYGYTEGCKETPNFPQICAFVPENPCCPGCREFCFPFHENYLAWDFPGVGKYVCFMAIQGCLFFLLLFLVESGILRRKCSSAMKKKKIASSYADLGESRPGVVDEDSDVRAERDRINTTDVNSLKSSDSIVVKNLKKYYDNFLAVDEICVSVAQQECFGLLGQNGAGKTTTFKMLTGDVIPTSGNAWLDSHDIKHEMKTVQRNLGYCPQFDALIDQMTGRETLTMFARLRGVSESQVKNVVVDLLDIMMLRQYADKECGTYSGGNKRKLSTAIALIGDPQFIFLDEPTTGMDPGARRQLWNVLSQVRASGRTLVLTSHSMEECDALCTKIVIMVNGRFVCCGSSQHLKNKFGQGYTLICNMKNSINGSHVSTEPLKQFLCTAFPSTKIFDDHQGYCHFQIMDKNVSLGKVFGAMESTKQKYNVEDYAIHQATLEQVFLAFTRNQVSPKEEVQDGMCKQMCCCVLCCCS</sequence>
<dbReference type="PANTHER" id="PTHR19229:SF250">
    <property type="entry name" value="ABC TRANSPORTER DOMAIN-CONTAINING PROTEIN-RELATED"/>
    <property type="match status" value="1"/>
</dbReference>